<comment type="similarity">
    <text evidence="1 3">Belongs to the short-chain dehydrogenases/reductases (SDR) family.</text>
</comment>
<evidence type="ECO:0000259" key="4">
    <source>
        <dbReference type="SMART" id="SM00822"/>
    </source>
</evidence>
<keyword evidence="6" id="KW-1185">Reference proteome</keyword>
<sequence>MRVVVTPPGRTVLLTGAAGGLGRVLAARFTDGGDRVVAVDRDAAALADLASQVDVVPVVADVSSRDDVERAVAEAGRVDVMVNNAAVVDRLGAAHEVDPDEWDLLVAVNLTAPYLFCHAVLPAMIKRGAGTIVNVASITGLRGGRAGAAYTASKHGLVGLTINIAATTGHLGIRSNAVCPGSIDTGMQALGEVFDSGRETLARDRRKPPPVAPGLIADVVTFLASDAAAGINGVALPADSGTLAF</sequence>
<dbReference type="SUPFAM" id="SSF51735">
    <property type="entry name" value="NAD(P)-binding Rossmann-fold domains"/>
    <property type="match status" value="1"/>
</dbReference>
<feature type="domain" description="Ketoreductase" evidence="4">
    <location>
        <begin position="10"/>
        <end position="176"/>
    </location>
</feature>
<dbReference type="PANTHER" id="PTHR43477">
    <property type="entry name" value="DIHYDROANTICAPSIN 7-DEHYDROGENASE"/>
    <property type="match status" value="1"/>
</dbReference>
<dbReference type="PANTHER" id="PTHR43477:SF1">
    <property type="entry name" value="DIHYDROANTICAPSIN 7-DEHYDROGENASE"/>
    <property type="match status" value="1"/>
</dbReference>
<dbReference type="SMART" id="SM00822">
    <property type="entry name" value="PKS_KR"/>
    <property type="match status" value="1"/>
</dbReference>
<keyword evidence="2" id="KW-0560">Oxidoreductase</keyword>
<dbReference type="Proteomes" id="UP000549911">
    <property type="component" value="Unassembled WGS sequence"/>
</dbReference>
<evidence type="ECO:0000256" key="1">
    <source>
        <dbReference type="ARBA" id="ARBA00006484"/>
    </source>
</evidence>
<dbReference type="InterPro" id="IPR036291">
    <property type="entry name" value="NAD(P)-bd_dom_sf"/>
</dbReference>
<evidence type="ECO:0000256" key="3">
    <source>
        <dbReference type="RuleBase" id="RU000363"/>
    </source>
</evidence>
<reference evidence="5 6" key="1">
    <citation type="submission" date="2020-07" db="EMBL/GenBank/DDBJ databases">
        <authorList>
            <person name="Partida-Martinez L."/>
            <person name="Huntemann M."/>
            <person name="Clum A."/>
            <person name="Wang J."/>
            <person name="Palaniappan K."/>
            <person name="Ritter S."/>
            <person name="Chen I.-M."/>
            <person name="Stamatis D."/>
            <person name="Reddy T."/>
            <person name="O'Malley R."/>
            <person name="Daum C."/>
            <person name="Shapiro N."/>
            <person name="Ivanova N."/>
            <person name="Kyrpides N."/>
            <person name="Woyke T."/>
        </authorList>
    </citation>
    <scope>NUCLEOTIDE SEQUENCE [LARGE SCALE GENOMIC DNA]</scope>
    <source>
        <strain evidence="5 6">AT2.17</strain>
    </source>
</reference>
<dbReference type="EMBL" id="JACCBW010000001">
    <property type="protein sequence ID" value="NYE35812.1"/>
    <property type="molecule type" value="Genomic_DNA"/>
</dbReference>
<dbReference type="InterPro" id="IPR002347">
    <property type="entry name" value="SDR_fam"/>
</dbReference>
<dbReference type="PROSITE" id="PS00061">
    <property type="entry name" value="ADH_SHORT"/>
    <property type="match status" value="1"/>
</dbReference>
<reference evidence="5 6" key="2">
    <citation type="submission" date="2020-08" db="EMBL/GenBank/DDBJ databases">
        <title>The Agave Microbiome: Exploring the role of microbial communities in plant adaptations to desert environments.</title>
        <authorList>
            <person name="Partida-Martinez L.P."/>
        </authorList>
    </citation>
    <scope>NUCLEOTIDE SEQUENCE [LARGE SCALE GENOMIC DNA]</scope>
    <source>
        <strain evidence="5 6">AT2.17</strain>
    </source>
</reference>
<evidence type="ECO:0000313" key="5">
    <source>
        <dbReference type="EMBL" id="NYE35812.1"/>
    </source>
</evidence>
<evidence type="ECO:0000313" key="6">
    <source>
        <dbReference type="Proteomes" id="UP000549911"/>
    </source>
</evidence>
<name>A0A7Y9H0N5_9ACTN</name>
<comment type="caution">
    <text evidence="5">The sequence shown here is derived from an EMBL/GenBank/DDBJ whole genome shotgun (WGS) entry which is preliminary data.</text>
</comment>
<dbReference type="PRINTS" id="PR00080">
    <property type="entry name" value="SDRFAMILY"/>
</dbReference>
<dbReference type="InterPro" id="IPR057326">
    <property type="entry name" value="KR_dom"/>
</dbReference>
<dbReference type="Pfam" id="PF00106">
    <property type="entry name" value="adh_short"/>
    <property type="match status" value="1"/>
</dbReference>
<dbReference type="PRINTS" id="PR00081">
    <property type="entry name" value="GDHRDH"/>
</dbReference>
<evidence type="ECO:0000256" key="2">
    <source>
        <dbReference type="ARBA" id="ARBA00023002"/>
    </source>
</evidence>
<dbReference type="GO" id="GO:0016491">
    <property type="term" value="F:oxidoreductase activity"/>
    <property type="evidence" value="ECO:0007669"/>
    <property type="project" value="UniProtKB-KW"/>
</dbReference>
<protein>
    <submittedName>
        <fullName evidence="5">NAD(P)-dependent dehydrogenase (Short-subunit alcohol dehydrogenase family)</fullName>
    </submittedName>
</protein>
<dbReference type="InterPro" id="IPR020904">
    <property type="entry name" value="Sc_DH/Rdtase_CS"/>
</dbReference>
<gene>
    <name evidence="5" type="ORF">F4692_000916</name>
</gene>
<accession>A0A7Y9H0N5</accession>
<dbReference type="InterPro" id="IPR051122">
    <property type="entry name" value="SDR_DHRS6-like"/>
</dbReference>
<dbReference type="RefSeq" id="WP_179618420.1">
    <property type="nucleotide sequence ID" value="NZ_JACCBW010000001.1"/>
</dbReference>
<dbReference type="Gene3D" id="3.40.50.720">
    <property type="entry name" value="NAD(P)-binding Rossmann-like Domain"/>
    <property type="match status" value="1"/>
</dbReference>
<organism evidence="5 6">
    <name type="scientific">Nocardioides cavernae</name>
    <dbReference type="NCBI Taxonomy" id="1921566"/>
    <lineage>
        <taxon>Bacteria</taxon>
        <taxon>Bacillati</taxon>
        <taxon>Actinomycetota</taxon>
        <taxon>Actinomycetes</taxon>
        <taxon>Propionibacteriales</taxon>
        <taxon>Nocardioidaceae</taxon>
        <taxon>Nocardioides</taxon>
    </lineage>
</organism>
<dbReference type="FunFam" id="3.40.50.720:FF:000084">
    <property type="entry name" value="Short-chain dehydrogenase reductase"/>
    <property type="match status" value="1"/>
</dbReference>
<dbReference type="CDD" id="cd05233">
    <property type="entry name" value="SDR_c"/>
    <property type="match status" value="1"/>
</dbReference>
<dbReference type="AlphaFoldDB" id="A0A7Y9H0N5"/>
<proteinExistence type="inferred from homology"/>